<accession>A0ABV1E0L3</accession>
<evidence type="ECO:0000256" key="1">
    <source>
        <dbReference type="SAM" id="SignalP"/>
    </source>
</evidence>
<evidence type="ECO:0008006" key="4">
    <source>
        <dbReference type="Google" id="ProtNLM"/>
    </source>
</evidence>
<dbReference type="Proteomes" id="UP001489509">
    <property type="component" value="Unassembled WGS sequence"/>
</dbReference>
<evidence type="ECO:0000313" key="2">
    <source>
        <dbReference type="EMBL" id="MEQ2440429.1"/>
    </source>
</evidence>
<feature type="chain" id="PRO_5046868234" description="Peptidyl-prolyl cis-trans isomerase" evidence="1">
    <location>
        <begin position="30"/>
        <end position="353"/>
    </location>
</feature>
<keyword evidence="1" id="KW-0732">Signal</keyword>
<name>A0ABV1E0L3_9FIRM</name>
<dbReference type="InterPro" id="IPR027304">
    <property type="entry name" value="Trigger_fact/SurA_dom_sf"/>
</dbReference>
<comment type="caution">
    <text evidence="2">The sequence shown here is derived from an EMBL/GenBank/DDBJ whole genome shotgun (WGS) entry which is preliminary data.</text>
</comment>
<evidence type="ECO:0000313" key="3">
    <source>
        <dbReference type="Proteomes" id="UP001489509"/>
    </source>
</evidence>
<dbReference type="PROSITE" id="PS51257">
    <property type="entry name" value="PROKAR_LIPOPROTEIN"/>
    <property type="match status" value="1"/>
</dbReference>
<gene>
    <name evidence="2" type="ORF">WMO26_06265</name>
</gene>
<proteinExistence type="predicted"/>
<reference evidence="2 3" key="1">
    <citation type="submission" date="2024-03" db="EMBL/GenBank/DDBJ databases">
        <title>Human intestinal bacterial collection.</title>
        <authorList>
            <person name="Pauvert C."/>
            <person name="Hitch T.C.A."/>
            <person name="Clavel T."/>
        </authorList>
    </citation>
    <scope>NUCLEOTIDE SEQUENCE [LARGE SCALE GENOMIC DNA]</scope>
    <source>
        <strain evidence="2 3">CLA-JM-H44</strain>
    </source>
</reference>
<feature type="signal peptide" evidence="1">
    <location>
        <begin position="1"/>
        <end position="29"/>
    </location>
</feature>
<dbReference type="EMBL" id="JBBMFD010000008">
    <property type="protein sequence ID" value="MEQ2440429.1"/>
    <property type="molecule type" value="Genomic_DNA"/>
</dbReference>
<keyword evidence="3" id="KW-1185">Reference proteome</keyword>
<sequence>MKLAKRITTFVLALVLTLSMTSCSSTTWAVKSGDDTIPTGLYLSYLFYTFNSLYNNYYNMGNDVSNFFNEKPNNSTMEQYIMDTARDSAKESLAVTQWLRELGLEIPQEELDSANQTAEESYEPNADYLTQIGLTKDDIIAYYKDNAAFRTLFNHFFGEGGEKEISLQELKDDFYENNYRVEIFYVPLKTSTGGSLSEEEQQAIKDRLNGYAKEINEQGATFASIREKEAELTPSVASTSEDSAGYLSKDNVSEDDLVSSTIASLAEGEATAFDFSSYYYVLAQKMPIKSAETDKHVEDYQFSLRYAIAQDEYETMITDRINKTNYSLNNTVLKKYSPRSFLVDTTSSTASSK</sequence>
<protein>
    <recommendedName>
        <fullName evidence="4">Peptidyl-prolyl cis-trans isomerase</fullName>
    </recommendedName>
</protein>
<dbReference type="SUPFAM" id="SSF109998">
    <property type="entry name" value="Triger factor/SurA peptide-binding domain-like"/>
    <property type="match status" value="1"/>
</dbReference>
<dbReference type="RefSeq" id="WP_349218986.1">
    <property type="nucleotide sequence ID" value="NZ_JBBMFD010000008.1"/>
</dbReference>
<organism evidence="2 3">
    <name type="scientific">Solibaculum intestinale</name>
    <dbReference type="NCBI Taxonomy" id="3133165"/>
    <lineage>
        <taxon>Bacteria</taxon>
        <taxon>Bacillati</taxon>
        <taxon>Bacillota</taxon>
        <taxon>Clostridia</taxon>
        <taxon>Eubacteriales</taxon>
        <taxon>Oscillospiraceae</taxon>
        <taxon>Solibaculum</taxon>
    </lineage>
</organism>